<keyword evidence="1" id="KW-0596">Phosphopantetheine</keyword>
<dbReference type="SUPFAM" id="SSF47336">
    <property type="entry name" value="ACP-like"/>
    <property type="match status" value="1"/>
</dbReference>
<organism evidence="6 7">
    <name type="scientific">Paenibacillus tritici</name>
    <dbReference type="NCBI Taxonomy" id="1873425"/>
    <lineage>
        <taxon>Bacteria</taxon>
        <taxon>Bacillati</taxon>
        <taxon>Bacillota</taxon>
        <taxon>Bacilli</taxon>
        <taxon>Bacillales</taxon>
        <taxon>Paenibacillaceae</taxon>
        <taxon>Paenibacillus</taxon>
    </lineage>
</organism>
<dbReference type="InterPro" id="IPR020841">
    <property type="entry name" value="PKS_Beta-ketoAc_synthase_dom"/>
</dbReference>
<dbReference type="Pfam" id="PF16197">
    <property type="entry name" value="KAsynt_C_assoc"/>
    <property type="match status" value="1"/>
</dbReference>
<dbReference type="PROSITE" id="PS52004">
    <property type="entry name" value="KS3_2"/>
    <property type="match status" value="1"/>
</dbReference>
<dbReference type="InterPro" id="IPR016039">
    <property type="entry name" value="Thiolase-like"/>
</dbReference>
<dbReference type="Gene3D" id="1.10.1240.100">
    <property type="match status" value="1"/>
</dbReference>
<reference evidence="6 7" key="1">
    <citation type="submission" date="2020-05" db="EMBL/GenBank/DDBJ databases">
        <title>Paenibacillus glebae, sp. nov., Paenibacillus humi sp. nov., Paenibacillus pedi sp. nov., Paenibacillus terrestris sp. nov. and Paenibacillus terricola sp. nov., isolated from a forest top soil sample.</title>
        <authorList>
            <person name="Qi S."/>
            <person name="Carlier A."/>
            <person name="Cnockaert M."/>
            <person name="Vandamme P."/>
        </authorList>
    </citation>
    <scope>NUCLEOTIDE SEQUENCE [LARGE SCALE GENOMIC DNA]</scope>
    <source>
        <strain evidence="6 7">LMG 29502</strain>
    </source>
</reference>
<dbReference type="SMART" id="SM00825">
    <property type="entry name" value="PKS_KS"/>
    <property type="match status" value="1"/>
</dbReference>
<dbReference type="PROSITE" id="PS00012">
    <property type="entry name" value="PHOSPHOPANTETHEINE"/>
    <property type="match status" value="1"/>
</dbReference>
<dbReference type="InterPro" id="IPR050091">
    <property type="entry name" value="PKS_NRPS_Biosynth_Enz"/>
</dbReference>
<dbReference type="Gene3D" id="1.10.1200.10">
    <property type="entry name" value="ACP-like"/>
    <property type="match status" value="1"/>
</dbReference>
<dbReference type="InterPro" id="IPR014031">
    <property type="entry name" value="Ketoacyl_synth_C"/>
</dbReference>
<evidence type="ECO:0008006" key="8">
    <source>
        <dbReference type="Google" id="ProtNLM"/>
    </source>
</evidence>
<sequence length="723" mass="81105">MNILELDELEPLNIEEKSIQSNEIAIIGLSVKLPQAESLHELWQLLMNEIEVIDEIPENRRNDIVRYQRFLNDTDPKIHKYGYLNEIDSFDYSFFKISYAEACAMDPKQRLFLQSAWNAVEDAGYNSKEIKGSNTGVFVGNSNLGEYKYSEMYEKVSPSTVLNAVTGNLPALLPSRLSYILDLKGPSMVLDTACSSSMVAIVQACQSIKEGQCDLAVVGGVRVYPFPVDSGIRLGMESSDGRTRTFDAQSDGTGVCEAVISMVLAPLSEAIANKKHIYGVIKGYAVNQDGNSIGLTAPNGASQKEVLQKAWKNAGIYPPNLTYIEAHGTGTKLGDPIEIDAINQAFQDYTDRRHFCGIGSIKTNLGHAYDTSGLVSLAKVLAIYKYREIPAMINYLNPNPQIDFENSPLYVVDSKREIDNNIKSILCGISSFGFSGTNCHIVLENYEQTRAGRSNLQEHPVFLSAKTMKSLQEMILKYYTFMLEEPEHRLGDICYSVSLKDAFDYRISFYTSSREDLITKLHALLDNAEGYPMNNGFYYSENILKDQGLSNENNACSLYVREGSVSSQLFLDCNKVSLPTYSFEKNRCWLKVPYVHEFNGKACESARKPSEDNKESFIIHLMGKKEAEYTEYEREAAYLWGKTLDCKEISIHHDYFELGGDSILAIQVASLARSEYELSLDVNEVLSHSSFGRFAELLKSKHTQLRKADHVNYPVSSTKKECL</sequence>
<evidence type="ECO:0000256" key="1">
    <source>
        <dbReference type="ARBA" id="ARBA00022450"/>
    </source>
</evidence>
<dbReference type="Pfam" id="PF00109">
    <property type="entry name" value="ketoacyl-synt"/>
    <property type="match status" value="1"/>
</dbReference>
<dbReference type="RefSeq" id="WP_173132986.1">
    <property type="nucleotide sequence ID" value="NZ_JABMKX010000006.1"/>
</dbReference>
<dbReference type="PROSITE" id="PS50075">
    <property type="entry name" value="CARRIER"/>
    <property type="match status" value="1"/>
</dbReference>
<dbReference type="CDD" id="cd00833">
    <property type="entry name" value="PKS"/>
    <property type="match status" value="1"/>
</dbReference>
<feature type="domain" description="Ketosynthase family 3 (KS3)" evidence="5">
    <location>
        <begin position="21"/>
        <end position="445"/>
    </location>
</feature>
<keyword evidence="7" id="KW-1185">Reference proteome</keyword>
<name>A0ABX2DNA5_9BACL</name>
<accession>A0ABX2DNA5</accession>
<comment type="caution">
    <text evidence="6">The sequence shown here is derived from an EMBL/GenBank/DDBJ whole genome shotgun (WGS) entry which is preliminary data.</text>
</comment>
<dbReference type="InterPro" id="IPR036736">
    <property type="entry name" value="ACP-like_sf"/>
</dbReference>
<evidence type="ECO:0000256" key="2">
    <source>
        <dbReference type="ARBA" id="ARBA00022553"/>
    </source>
</evidence>
<evidence type="ECO:0000259" key="5">
    <source>
        <dbReference type="PROSITE" id="PS52004"/>
    </source>
</evidence>
<dbReference type="InterPro" id="IPR032821">
    <property type="entry name" value="PKS_assoc"/>
</dbReference>
<gene>
    <name evidence="6" type="ORF">HQN87_12235</name>
</gene>
<dbReference type="Proteomes" id="UP000711047">
    <property type="component" value="Unassembled WGS sequence"/>
</dbReference>
<dbReference type="EMBL" id="JABMKX010000006">
    <property type="protein sequence ID" value="NQX46102.1"/>
    <property type="molecule type" value="Genomic_DNA"/>
</dbReference>
<dbReference type="PROSITE" id="PS00606">
    <property type="entry name" value="KS3_1"/>
    <property type="match status" value="1"/>
</dbReference>
<dbReference type="Pfam" id="PF02801">
    <property type="entry name" value="Ketoacyl-synt_C"/>
    <property type="match status" value="1"/>
</dbReference>
<dbReference type="InterPro" id="IPR009081">
    <property type="entry name" value="PP-bd_ACP"/>
</dbReference>
<dbReference type="InterPro" id="IPR006162">
    <property type="entry name" value="Ppantetheine_attach_site"/>
</dbReference>
<dbReference type="SUPFAM" id="SSF53901">
    <property type="entry name" value="Thiolase-like"/>
    <property type="match status" value="1"/>
</dbReference>
<feature type="domain" description="Carrier" evidence="4">
    <location>
        <begin position="627"/>
        <end position="702"/>
    </location>
</feature>
<keyword evidence="2" id="KW-0597">Phosphoprotein</keyword>
<evidence type="ECO:0000259" key="4">
    <source>
        <dbReference type="PROSITE" id="PS50075"/>
    </source>
</evidence>
<proteinExistence type="predicted"/>
<dbReference type="Pfam" id="PF00550">
    <property type="entry name" value="PP-binding"/>
    <property type="match status" value="1"/>
</dbReference>
<protein>
    <recommendedName>
        <fullName evidence="8">Carrier domain-containing protein</fullName>
    </recommendedName>
</protein>
<dbReference type="InterPro" id="IPR018201">
    <property type="entry name" value="Ketoacyl_synth_AS"/>
</dbReference>
<evidence type="ECO:0000313" key="6">
    <source>
        <dbReference type="EMBL" id="NQX46102.1"/>
    </source>
</evidence>
<dbReference type="PANTHER" id="PTHR43775">
    <property type="entry name" value="FATTY ACID SYNTHASE"/>
    <property type="match status" value="1"/>
</dbReference>
<keyword evidence="3" id="KW-0808">Transferase</keyword>
<dbReference type="Gene3D" id="3.40.47.10">
    <property type="match status" value="1"/>
</dbReference>
<evidence type="ECO:0000313" key="7">
    <source>
        <dbReference type="Proteomes" id="UP000711047"/>
    </source>
</evidence>
<dbReference type="PANTHER" id="PTHR43775:SF37">
    <property type="entry name" value="SI:DKEY-61P9.11"/>
    <property type="match status" value="1"/>
</dbReference>
<evidence type="ECO:0000256" key="3">
    <source>
        <dbReference type="ARBA" id="ARBA00022679"/>
    </source>
</evidence>
<dbReference type="InterPro" id="IPR014030">
    <property type="entry name" value="Ketoacyl_synth_N"/>
</dbReference>